<dbReference type="AlphaFoldDB" id="A0AAD1SFG1"/>
<evidence type="ECO:0000256" key="1">
    <source>
        <dbReference type="SAM" id="Phobius"/>
    </source>
</evidence>
<keyword evidence="3" id="KW-1185">Reference proteome</keyword>
<dbReference type="PANTHER" id="PTHR14788:SF5">
    <property type="entry name" value="TRANSMEMBRANE PROTEIN 156"/>
    <property type="match status" value="1"/>
</dbReference>
<organism evidence="2 3">
    <name type="scientific">Pelobates cultripes</name>
    <name type="common">Western spadefoot toad</name>
    <dbReference type="NCBI Taxonomy" id="61616"/>
    <lineage>
        <taxon>Eukaryota</taxon>
        <taxon>Metazoa</taxon>
        <taxon>Chordata</taxon>
        <taxon>Craniata</taxon>
        <taxon>Vertebrata</taxon>
        <taxon>Euteleostomi</taxon>
        <taxon>Amphibia</taxon>
        <taxon>Batrachia</taxon>
        <taxon>Anura</taxon>
        <taxon>Pelobatoidea</taxon>
        <taxon>Pelobatidae</taxon>
        <taxon>Pelobates</taxon>
    </lineage>
</organism>
<feature type="transmembrane region" description="Helical" evidence="1">
    <location>
        <begin position="198"/>
        <end position="224"/>
    </location>
</feature>
<name>A0AAD1SFG1_PELCU</name>
<keyword evidence="1" id="KW-1133">Transmembrane helix</keyword>
<keyword evidence="1" id="KW-0812">Transmembrane</keyword>
<sequence>MSKSDVIKLCIGIIIVLIICIPEMIKTVKENSVMLSCTDTLLSEGSHSSKMVYVSFVCILQKNEDNVTHDQLESFMSDKQTISATIVRKCVNMSHIHSKQFHSAPEQSVHEERKAQDDINRSMEMKGKYIISSYEKFHLILVSSEEDTHPSASSIEIYIANVSEHNPTTDAISSYLPDELRSYDMINISLQLYSNTPYFTSTLGIVWLCLLPLIFICALFMFIYKMSTQNRDW</sequence>
<dbReference type="EMBL" id="OW240917">
    <property type="protein sequence ID" value="CAH2300026.1"/>
    <property type="molecule type" value="Genomic_DNA"/>
</dbReference>
<accession>A0AAD1SFG1</accession>
<dbReference type="Pfam" id="PF15106">
    <property type="entry name" value="TMEM156"/>
    <property type="match status" value="1"/>
</dbReference>
<dbReference type="Proteomes" id="UP001295444">
    <property type="component" value="Chromosome 06"/>
</dbReference>
<keyword evidence="1" id="KW-0472">Membrane</keyword>
<proteinExistence type="predicted"/>
<protein>
    <submittedName>
        <fullName evidence="2">Uncharacterized protein</fullName>
    </submittedName>
</protein>
<gene>
    <name evidence="2" type="ORF">PECUL_23A027047</name>
</gene>
<evidence type="ECO:0000313" key="2">
    <source>
        <dbReference type="EMBL" id="CAH2300026.1"/>
    </source>
</evidence>
<feature type="transmembrane region" description="Helical" evidence="1">
    <location>
        <begin position="6"/>
        <end position="25"/>
    </location>
</feature>
<evidence type="ECO:0000313" key="3">
    <source>
        <dbReference type="Proteomes" id="UP001295444"/>
    </source>
</evidence>
<reference evidence="2" key="1">
    <citation type="submission" date="2022-03" db="EMBL/GenBank/DDBJ databases">
        <authorList>
            <person name="Alioto T."/>
            <person name="Alioto T."/>
            <person name="Gomez Garrido J."/>
        </authorList>
    </citation>
    <scope>NUCLEOTIDE SEQUENCE</scope>
</reference>
<dbReference type="PANTHER" id="PTHR14788">
    <property type="entry name" value="TRANSMEMBRANE PROTEIN 156"/>
    <property type="match status" value="1"/>
</dbReference>
<dbReference type="InterPro" id="IPR029374">
    <property type="entry name" value="TMEM156"/>
</dbReference>